<keyword evidence="1" id="KW-0732">Signal</keyword>
<dbReference type="SUPFAM" id="SSF63829">
    <property type="entry name" value="Calcium-dependent phosphotriesterase"/>
    <property type="match status" value="1"/>
</dbReference>
<sequence length="630" mass="68354">MKKLCIFLLSLPFSSLATTAIDHVSVNYLTSLHYTGPEGWPSAGKPFAPPIYNAERDQLIGLSLMGRTGNDVVAPSMWGLTPVEGHYFALAKDVNGLVGFVQHPELDRLYSIDSKGNVFFVHSDGSNKTILFNNENKNLFTQPNVNPIFDNQSRLLFIDTDHKTYSRLMRLEHDNSLLELYRFNNSPHSDFTAAGGMLLSGNTLYGYIGYPRGIPFLDTLSIDDDFPVGALYAIELSENPVDALTILHEFTLQQGEIPWDTNATEGRIATYLVEDEQGYLYGSTSVGSCKTKGIITYSGKETAFANGLCGGDYLFYSAIGERERLIHTDYPHYDGSNPHGSVFRLKKDGSEFTLLHTFSGEDGSQPRGPMVITESGYLYGTTMGGGVHKSDLISVREGGKYPEQALNMTSDGTIYRINLADIKFKDGKLLESGFEHVHSFKGGPGEDVDGKTPTGLMLAENGRLYGTTINGGRGYTNQAGWVYENDILGTVYEVDLSGMKPTGSVSISITPGTLKLGEEAEVTWSSSNATNCIATGGVASGDWVPDGDIAPQGSIKISPDSGVYSFSINCRDADVGARIGALTTLYVNAEAKVKESETVHYGNGGALNWGWLALLGALRIARARRQGDNS</sequence>
<proteinExistence type="predicted"/>
<feature type="chain" id="PRO_5045722849" description="Ig-like domain-containing protein" evidence="1">
    <location>
        <begin position="20"/>
        <end position="630"/>
    </location>
</feature>
<gene>
    <name evidence="2" type="ORF">QNM18_21995</name>
</gene>
<feature type="signal peptide" evidence="1">
    <location>
        <begin position="1"/>
        <end position="19"/>
    </location>
</feature>
<dbReference type="RefSeq" id="WP_284138458.1">
    <property type="nucleotide sequence ID" value="NZ_JASJUT010000012.1"/>
</dbReference>
<accession>A0ABT7ERU0</accession>
<name>A0ABT7ERU0_9GAMM</name>
<dbReference type="EMBL" id="JASJUT010000012">
    <property type="protein sequence ID" value="MDK2597737.1"/>
    <property type="molecule type" value="Genomic_DNA"/>
</dbReference>
<evidence type="ECO:0000313" key="2">
    <source>
        <dbReference type="EMBL" id="MDK2597737.1"/>
    </source>
</evidence>
<comment type="caution">
    <text evidence="2">The sequence shown here is derived from an EMBL/GenBank/DDBJ whole genome shotgun (WGS) entry which is preliminary data.</text>
</comment>
<organism evidence="2 3">
    <name type="scientific">Pseudoalteromonas obscura</name>
    <dbReference type="NCBI Taxonomy" id="3048491"/>
    <lineage>
        <taxon>Bacteria</taxon>
        <taxon>Pseudomonadati</taxon>
        <taxon>Pseudomonadota</taxon>
        <taxon>Gammaproteobacteria</taxon>
        <taxon>Alteromonadales</taxon>
        <taxon>Pseudoalteromonadaceae</taxon>
        <taxon>Pseudoalteromonas</taxon>
    </lineage>
</organism>
<reference evidence="2 3" key="1">
    <citation type="submission" date="2023-05" db="EMBL/GenBank/DDBJ databases">
        <title>Pseudoalteromonas ardens sp. nov., Pseudoalteromonas obscura sp. nov., and Pseudoalteromonas umbrosa sp. nov., isolated from the coral Montipora capitata.</title>
        <authorList>
            <person name="Thomas E.M."/>
            <person name="Smith E.M."/>
            <person name="Papke E."/>
            <person name="Shlafstein M.D."/>
            <person name="Oline D.K."/>
            <person name="Videau P."/>
            <person name="Saw J.H."/>
            <person name="Strangman W.K."/>
            <person name="Ushijima B."/>
        </authorList>
    </citation>
    <scope>NUCLEOTIDE SEQUENCE [LARGE SCALE GENOMIC DNA]</scope>
    <source>
        <strain evidence="2 3">P94</strain>
    </source>
</reference>
<protein>
    <recommendedName>
        <fullName evidence="4">Ig-like domain-containing protein</fullName>
    </recommendedName>
</protein>
<dbReference type="InterPro" id="IPR022519">
    <property type="entry name" value="Gloeo/Verruco_rpt"/>
</dbReference>
<dbReference type="NCBIfam" id="TIGR03803">
    <property type="entry name" value="Gloeo_Verruco"/>
    <property type="match status" value="1"/>
</dbReference>
<evidence type="ECO:0000313" key="3">
    <source>
        <dbReference type="Proteomes" id="UP001231915"/>
    </source>
</evidence>
<dbReference type="Proteomes" id="UP001231915">
    <property type="component" value="Unassembled WGS sequence"/>
</dbReference>
<evidence type="ECO:0000256" key="1">
    <source>
        <dbReference type="SAM" id="SignalP"/>
    </source>
</evidence>
<keyword evidence="3" id="KW-1185">Reference proteome</keyword>
<evidence type="ECO:0008006" key="4">
    <source>
        <dbReference type="Google" id="ProtNLM"/>
    </source>
</evidence>